<dbReference type="InterPro" id="IPR004304">
    <property type="entry name" value="FmdA_AmdA"/>
</dbReference>
<organism evidence="2 3">
    <name type="scientific">Phialemonium atrogriseum</name>
    <dbReference type="NCBI Taxonomy" id="1093897"/>
    <lineage>
        <taxon>Eukaryota</taxon>
        <taxon>Fungi</taxon>
        <taxon>Dikarya</taxon>
        <taxon>Ascomycota</taxon>
        <taxon>Pezizomycotina</taxon>
        <taxon>Sordariomycetes</taxon>
        <taxon>Sordariomycetidae</taxon>
        <taxon>Cephalothecales</taxon>
        <taxon>Cephalothecaceae</taxon>
        <taxon>Phialemonium</taxon>
    </lineage>
</organism>
<feature type="transmembrane region" description="Helical" evidence="1">
    <location>
        <begin position="195"/>
        <end position="214"/>
    </location>
</feature>
<dbReference type="Proteomes" id="UP001244011">
    <property type="component" value="Unassembled WGS sequence"/>
</dbReference>
<dbReference type="SUPFAM" id="SSF141130">
    <property type="entry name" value="Acetamidase/Formamidase-like"/>
    <property type="match status" value="1"/>
</dbReference>
<dbReference type="InterPro" id="IPR054833">
    <property type="entry name" value="FormamaseFmdA"/>
</dbReference>
<dbReference type="GeneID" id="85314286"/>
<proteinExistence type="predicted"/>
<dbReference type="NCBIfam" id="NF045496">
    <property type="entry name" value="FormamaseFmdA"/>
    <property type="match status" value="1"/>
</dbReference>
<feature type="transmembrane region" description="Helical" evidence="1">
    <location>
        <begin position="234"/>
        <end position="254"/>
    </location>
</feature>
<gene>
    <name evidence="2" type="ORF">QBC33DRAFT_578878</name>
</gene>
<reference evidence="2" key="1">
    <citation type="submission" date="2023-06" db="EMBL/GenBank/DDBJ databases">
        <title>Genome-scale phylogeny and comparative genomics of the fungal order Sordariales.</title>
        <authorList>
            <consortium name="Lawrence Berkeley National Laboratory"/>
            <person name="Hensen N."/>
            <person name="Bonometti L."/>
            <person name="Westerberg I."/>
            <person name="Brannstrom I.O."/>
            <person name="Guillou S."/>
            <person name="Cros-Aarteil S."/>
            <person name="Calhoun S."/>
            <person name="Haridas S."/>
            <person name="Kuo A."/>
            <person name="Mondo S."/>
            <person name="Pangilinan J."/>
            <person name="Riley R."/>
            <person name="Labutti K."/>
            <person name="Andreopoulos B."/>
            <person name="Lipzen A."/>
            <person name="Chen C."/>
            <person name="Yanf M."/>
            <person name="Daum C."/>
            <person name="Ng V."/>
            <person name="Clum A."/>
            <person name="Steindorff A."/>
            <person name="Ohm R."/>
            <person name="Martin F."/>
            <person name="Silar P."/>
            <person name="Natvig D."/>
            <person name="Lalanne C."/>
            <person name="Gautier V."/>
            <person name="Ament-Velasquez S.L."/>
            <person name="Kruys A."/>
            <person name="Hutchinson M.I."/>
            <person name="Powell A.J."/>
            <person name="Barry K."/>
            <person name="Miller A.N."/>
            <person name="Grigoriev I.V."/>
            <person name="Debuchy R."/>
            <person name="Gladieux P."/>
            <person name="Thoren M.H."/>
            <person name="Johannesson H."/>
        </authorList>
    </citation>
    <scope>NUCLEOTIDE SEQUENCE</scope>
    <source>
        <strain evidence="2">8032-3</strain>
    </source>
</reference>
<dbReference type="AlphaFoldDB" id="A0AAJ0C0N2"/>
<feature type="transmembrane region" description="Helical" evidence="1">
    <location>
        <begin position="104"/>
        <end position="125"/>
    </location>
</feature>
<dbReference type="Pfam" id="PF03069">
    <property type="entry name" value="FmdA_AmdA"/>
    <property type="match status" value="1"/>
</dbReference>
<dbReference type="Gene3D" id="2.60.120.580">
    <property type="entry name" value="Acetamidase/Formamidase-like domains"/>
    <property type="match status" value="1"/>
</dbReference>
<dbReference type="PANTHER" id="PTHR38421">
    <property type="entry name" value="TRANSMEMBRANE PROTEIN USGS"/>
    <property type="match status" value="1"/>
</dbReference>
<name>A0AAJ0C0N2_9PEZI</name>
<keyword evidence="3" id="KW-1185">Reference proteome</keyword>
<keyword evidence="1" id="KW-1133">Transmembrane helix</keyword>
<dbReference type="RefSeq" id="XP_060282750.1">
    <property type="nucleotide sequence ID" value="XM_060431099.1"/>
</dbReference>
<keyword evidence="1" id="KW-0812">Transmembrane</keyword>
<evidence type="ECO:0000313" key="3">
    <source>
        <dbReference type="Proteomes" id="UP001244011"/>
    </source>
</evidence>
<accession>A0AAJ0C0N2</accession>
<keyword evidence="1" id="KW-0472">Membrane</keyword>
<feature type="transmembrane region" description="Helical" evidence="1">
    <location>
        <begin position="60"/>
        <end position="84"/>
    </location>
</feature>
<protein>
    <submittedName>
        <fullName evidence="2">Formamidase</fullName>
    </submittedName>
</protein>
<evidence type="ECO:0000256" key="1">
    <source>
        <dbReference type="SAM" id="Phobius"/>
    </source>
</evidence>
<dbReference type="EMBL" id="MU839011">
    <property type="protein sequence ID" value="KAK1766537.1"/>
    <property type="molecule type" value="Genomic_DNA"/>
</dbReference>
<evidence type="ECO:0000313" key="2">
    <source>
        <dbReference type="EMBL" id="KAK1766537.1"/>
    </source>
</evidence>
<dbReference type="PANTHER" id="PTHR38421:SF1">
    <property type="entry name" value="TRANSMEMBRANE PROTEIN"/>
    <property type="match status" value="1"/>
</dbReference>
<dbReference type="GO" id="GO:0016811">
    <property type="term" value="F:hydrolase activity, acting on carbon-nitrogen (but not peptide) bonds, in linear amides"/>
    <property type="evidence" value="ECO:0007669"/>
    <property type="project" value="InterPro"/>
</dbReference>
<comment type="caution">
    <text evidence="2">The sequence shown here is derived from an EMBL/GenBank/DDBJ whole genome shotgun (WGS) entry which is preliminary data.</text>
</comment>
<sequence length="818" mass="90186">MSSSQKPHIDKERLKEKFDISNFDINAVLRGFQLTIVGAHRALQNPTIFTSKHYRQAASAVAAGIAIRLAIAIPIIGIRVFLWMLSFVVDLEAVTWDDTLVDGLAFVGEYVLQVPLFLMSLMRYVTPTLDNLFMDSLQWVDMTYVQKHKDEDPDKLRDMYYPNLRQYSVKDGSTHTSSTAQAVSLFLYRFLRKGLISLAVFGASYLPYVGRFVLPAASFYTFNRAVGLGPASLIFGVGVCLPRRYLVIFLQSYFASRSLMRELLEPYFARIHFTKQEKRKWFHDREGILFGFGIGFYILLRVPLLGVLIYGIAEASAAYLITKITDPPPPPSRSAGFATRQQVWTNKHEFLNLSLADLDALLDKPPPYEAADPSQSSPAKATGIRTAAKVSFDKPAADQPILHNRFAVPFAGTIKDGETVKIECLDWTGGQIGNNDSADDMRNIDLTKVHYLTGPFEIEGAQPGDLLLAEIMDVQPFQDRPWGFTGIFDRSNGGGFLDEIYPSAAKAIWDFEGIFCTSRHIPNVKFAGLIHPGIIGCAPSAEVLATWNRREGELIDANRLADREVALPPQPINVHAGSAEKGVAEKVGREGARTIPGRPEHGGNCDIKNLSRGSKVYLPVHVPGAKFSVGDFHFSQGDGEISFCGAIEMAGVITINFKVIKNGMADLGLKSPIYIPGPVEPQFGPGRHIYFEGFSVDEHGKQHYMDVTVAYRQTSLRCIEYLRRFGYSDYQSYLLMSCAPIQGHVAGIVDIPNACTTIGLPMDIFDFDISPSAIPAKKADRGTCAFETGVKEGKVTAGGKNSEHSFGGGMTYKEGVGK</sequence>
<feature type="transmembrane region" description="Helical" evidence="1">
    <location>
        <begin position="288"/>
        <end position="313"/>
    </location>
</feature>